<sequence>FQWTPYEDPTIRAVISDEFLQNPNAWHAKVALISYATVEMHQSDRVLPQFGCRQLILVAPKYIPTMEPIIVPELACVQEYMPWFKIHGKPYLLSAEEKQRQLRVQMERCGPLNPRRRDEDACLSTRPRNSPGPSSVPITSSGPTPTQSLDPTIQPTIPTAQPFQMMPGWNQWPGSSSFSVMPSGPPMYRPESYDGSQEGPSGSSSFYQSPSPYGF</sequence>
<gene>
    <name evidence="2" type="ORF">Goshw_014930</name>
</gene>
<dbReference type="EMBL" id="JABFAF010267845">
    <property type="protein sequence ID" value="MBA0877319.1"/>
    <property type="molecule type" value="Genomic_DNA"/>
</dbReference>
<reference evidence="2 3" key="1">
    <citation type="journal article" date="2019" name="Genome Biol. Evol.">
        <title>Insights into the evolution of the New World diploid cottons (Gossypium, subgenus Houzingenia) based on genome sequencing.</title>
        <authorList>
            <person name="Grover C.E."/>
            <person name="Arick M.A. 2nd"/>
            <person name="Thrash A."/>
            <person name="Conover J.L."/>
            <person name="Sanders W.S."/>
            <person name="Peterson D.G."/>
            <person name="Frelichowski J.E."/>
            <person name="Scheffler J.A."/>
            <person name="Scheffler B.E."/>
            <person name="Wendel J.F."/>
        </authorList>
    </citation>
    <scope>NUCLEOTIDE SEQUENCE [LARGE SCALE GENOMIC DNA]</scope>
    <source>
        <strain evidence="2">1</strain>
        <tissue evidence="2">Leaf</tissue>
    </source>
</reference>
<evidence type="ECO:0000313" key="3">
    <source>
        <dbReference type="Proteomes" id="UP000593576"/>
    </source>
</evidence>
<keyword evidence="3" id="KW-1185">Reference proteome</keyword>
<protein>
    <submittedName>
        <fullName evidence="2">Uncharacterized protein</fullName>
    </submittedName>
</protein>
<feature type="region of interest" description="Disordered" evidence="1">
    <location>
        <begin position="106"/>
        <end position="215"/>
    </location>
</feature>
<feature type="compositionally biased region" description="Low complexity" evidence="1">
    <location>
        <begin position="151"/>
        <end position="162"/>
    </location>
</feature>
<proteinExistence type="predicted"/>
<dbReference type="OrthoDB" id="1296690at2759"/>
<evidence type="ECO:0000313" key="2">
    <source>
        <dbReference type="EMBL" id="MBA0877319.1"/>
    </source>
</evidence>
<comment type="caution">
    <text evidence="2">The sequence shown here is derived from an EMBL/GenBank/DDBJ whole genome shotgun (WGS) entry which is preliminary data.</text>
</comment>
<dbReference type="Proteomes" id="UP000593576">
    <property type="component" value="Unassembled WGS sequence"/>
</dbReference>
<feature type="non-terminal residue" evidence="2">
    <location>
        <position position="215"/>
    </location>
</feature>
<organism evidence="2 3">
    <name type="scientific">Gossypium schwendimanii</name>
    <name type="common">Cotton</name>
    <dbReference type="NCBI Taxonomy" id="34291"/>
    <lineage>
        <taxon>Eukaryota</taxon>
        <taxon>Viridiplantae</taxon>
        <taxon>Streptophyta</taxon>
        <taxon>Embryophyta</taxon>
        <taxon>Tracheophyta</taxon>
        <taxon>Spermatophyta</taxon>
        <taxon>Magnoliopsida</taxon>
        <taxon>eudicotyledons</taxon>
        <taxon>Gunneridae</taxon>
        <taxon>Pentapetalae</taxon>
        <taxon>rosids</taxon>
        <taxon>malvids</taxon>
        <taxon>Malvales</taxon>
        <taxon>Malvaceae</taxon>
        <taxon>Malvoideae</taxon>
        <taxon>Gossypium</taxon>
    </lineage>
</organism>
<feature type="compositionally biased region" description="Low complexity" evidence="1">
    <location>
        <begin position="199"/>
        <end position="215"/>
    </location>
</feature>
<feature type="compositionally biased region" description="Polar residues" evidence="1">
    <location>
        <begin position="126"/>
        <end position="150"/>
    </location>
</feature>
<accession>A0A7J9N3Z1</accession>
<name>A0A7J9N3Z1_GOSSC</name>
<dbReference type="AlphaFoldDB" id="A0A7J9N3Z1"/>
<evidence type="ECO:0000256" key="1">
    <source>
        <dbReference type="SAM" id="MobiDB-lite"/>
    </source>
</evidence>